<dbReference type="Proteomes" id="UP000614047">
    <property type="component" value="Unassembled WGS sequence"/>
</dbReference>
<gene>
    <name evidence="1" type="ORF">IW256_003960</name>
</gene>
<dbReference type="EMBL" id="JADOUA010000001">
    <property type="protein sequence ID" value="MBG6089847.1"/>
    <property type="molecule type" value="Genomic_DNA"/>
</dbReference>
<evidence type="ECO:0000313" key="1">
    <source>
        <dbReference type="EMBL" id="MBG6089847.1"/>
    </source>
</evidence>
<proteinExistence type="predicted"/>
<comment type="caution">
    <text evidence="1">The sequence shown here is derived from an EMBL/GenBank/DDBJ whole genome shotgun (WGS) entry which is preliminary data.</text>
</comment>
<name>A0A931DKP7_9ACTN</name>
<evidence type="ECO:0000313" key="2">
    <source>
        <dbReference type="Proteomes" id="UP000614047"/>
    </source>
</evidence>
<keyword evidence="2" id="KW-1185">Reference proteome</keyword>
<reference evidence="1" key="1">
    <citation type="submission" date="2020-11" db="EMBL/GenBank/DDBJ databases">
        <title>Sequencing the genomes of 1000 actinobacteria strains.</title>
        <authorList>
            <person name="Klenk H.-P."/>
        </authorList>
    </citation>
    <scope>NUCLEOTIDE SEQUENCE</scope>
    <source>
        <strain evidence="1">DSM 43175</strain>
    </source>
</reference>
<dbReference type="RefSeq" id="WP_197012390.1">
    <property type="nucleotide sequence ID" value="NZ_BAABES010000010.1"/>
</dbReference>
<accession>A0A931DKP7</accession>
<dbReference type="AlphaFoldDB" id="A0A931DKP7"/>
<protein>
    <submittedName>
        <fullName evidence="1">Uncharacterized protein</fullName>
    </submittedName>
</protein>
<sequence>MSFDHHKLLQDLGAALETEESGEVTIRWWTTGGRRYAEIKRVESWKPDLPSGATRRSDEVQQVLDLIDRHGYDAVKLAMVRQVLGFKKTTAHYRLAEARRIAALATSKGAPGRNSRASRPKGV</sequence>
<organism evidence="1 2">
    <name type="scientific">Actinomadura viridis</name>
    <dbReference type="NCBI Taxonomy" id="58110"/>
    <lineage>
        <taxon>Bacteria</taxon>
        <taxon>Bacillati</taxon>
        <taxon>Actinomycetota</taxon>
        <taxon>Actinomycetes</taxon>
        <taxon>Streptosporangiales</taxon>
        <taxon>Thermomonosporaceae</taxon>
        <taxon>Actinomadura</taxon>
    </lineage>
</organism>